<protein>
    <recommendedName>
        <fullName evidence="6">HTH-type transcriptional regulator SarZ</fullName>
    </recommendedName>
    <alternativeName>
        <fullName evidence="7">Staphylococcal accessory regulator Z</fullName>
    </alternativeName>
</protein>
<dbReference type="InterPro" id="IPR055166">
    <property type="entry name" value="Transc_reg_Sar_Rot_HTH"/>
</dbReference>
<dbReference type="PANTHER" id="PTHR42756">
    <property type="entry name" value="TRANSCRIPTIONAL REGULATOR, MARR"/>
    <property type="match status" value="1"/>
</dbReference>
<keyword evidence="4" id="KW-0804">Transcription</keyword>
<dbReference type="InterPro" id="IPR036388">
    <property type="entry name" value="WH-like_DNA-bd_sf"/>
</dbReference>
<evidence type="ECO:0000313" key="9">
    <source>
        <dbReference type="EMBL" id="RIJ28527.1"/>
    </source>
</evidence>
<evidence type="ECO:0000256" key="3">
    <source>
        <dbReference type="ARBA" id="ARBA00023125"/>
    </source>
</evidence>
<accession>A0A399RER0</accession>
<evidence type="ECO:0000256" key="2">
    <source>
        <dbReference type="ARBA" id="ARBA00023015"/>
    </source>
</evidence>
<proteinExistence type="inferred from homology"/>
<keyword evidence="3" id="KW-0238">DNA-binding</keyword>
<reference evidence="9 10" key="1">
    <citation type="submission" date="2018-08" db="EMBL/GenBank/DDBJ databases">
        <title>Henriciella mobilis sp. nov., isolated from seawater.</title>
        <authorList>
            <person name="Cheng H."/>
            <person name="Wu Y.-H."/>
            <person name="Xu X.-W."/>
            <person name="Guo L.-L."/>
        </authorList>
    </citation>
    <scope>NUCLEOTIDE SEQUENCE [LARGE SCALE GENOMIC DNA]</scope>
    <source>
        <strain evidence="9 10">JN25</strain>
    </source>
</reference>
<dbReference type="InterPro" id="IPR000835">
    <property type="entry name" value="HTH_MarR-typ"/>
</dbReference>
<dbReference type="AlphaFoldDB" id="A0A399RER0"/>
<evidence type="ECO:0000313" key="10">
    <source>
        <dbReference type="Proteomes" id="UP000266385"/>
    </source>
</evidence>
<gene>
    <name evidence="9" type="ORF">D1223_14205</name>
</gene>
<dbReference type="PROSITE" id="PS50995">
    <property type="entry name" value="HTH_MARR_2"/>
    <property type="match status" value="1"/>
</dbReference>
<feature type="domain" description="HTH marR-type" evidence="8">
    <location>
        <begin position="30"/>
        <end position="163"/>
    </location>
</feature>
<dbReference type="Gene3D" id="1.10.10.10">
    <property type="entry name" value="Winged helix-like DNA-binding domain superfamily/Winged helix DNA-binding domain"/>
    <property type="match status" value="1"/>
</dbReference>
<dbReference type="SUPFAM" id="SSF46785">
    <property type="entry name" value="Winged helix' DNA-binding domain"/>
    <property type="match status" value="1"/>
</dbReference>
<dbReference type="EMBL" id="QWFX01000013">
    <property type="protein sequence ID" value="RIJ28527.1"/>
    <property type="molecule type" value="Genomic_DNA"/>
</dbReference>
<evidence type="ECO:0000256" key="5">
    <source>
        <dbReference type="ARBA" id="ARBA00046337"/>
    </source>
</evidence>
<evidence type="ECO:0000256" key="7">
    <source>
        <dbReference type="ARBA" id="ARBA00047207"/>
    </source>
</evidence>
<name>A0A399RER0_9PROT</name>
<dbReference type="InterPro" id="IPR036390">
    <property type="entry name" value="WH_DNA-bd_sf"/>
</dbReference>
<dbReference type="PANTHER" id="PTHR42756:SF1">
    <property type="entry name" value="TRANSCRIPTIONAL REPRESSOR OF EMRAB OPERON"/>
    <property type="match status" value="1"/>
</dbReference>
<evidence type="ECO:0000256" key="6">
    <source>
        <dbReference type="ARBA" id="ARBA00047188"/>
    </source>
</evidence>
<dbReference type="GO" id="GO:0003700">
    <property type="term" value="F:DNA-binding transcription factor activity"/>
    <property type="evidence" value="ECO:0007669"/>
    <property type="project" value="InterPro"/>
</dbReference>
<keyword evidence="2" id="KW-0805">Transcription regulation</keyword>
<comment type="similarity">
    <text evidence="5">Belongs to the SarZ family.</text>
</comment>
<organism evidence="9 10">
    <name type="scientific">Henriciella mobilis</name>
    <dbReference type="NCBI Taxonomy" id="2305467"/>
    <lineage>
        <taxon>Bacteria</taxon>
        <taxon>Pseudomonadati</taxon>
        <taxon>Pseudomonadota</taxon>
        <taxon>Alphaproteobacteria</taxon>
        <taxon>Hyphomonadales</taxon>
        <taxon>Hyphomonadaceae</taxon>
        <taxon>Henriciella</taxon>
    </lineage>
</organism>
<dbReference type="SMART" id="SM00347">
    <property type="entry name" value="HTH_MARR"/>
    <property type="match status" value="1"/>
</dbReference>
<dbReference type="Pfam" id="PF22381">
    <property type="entry name" value="Staph_reg_Sar_Rot"/>
    <property type="match status" value="1"/>
</dbReference>
<dbReference type="Proteomes" id="UP000266385">
    <property type="component" value="Unassembled WGS sequence"/>
</dbReference>
<dbReference type="GO" id="GO:0003677">
    <property type="term" value="F:DNA binding"/>
    <property type="evidence" value="ECO:0007669"/>
    <property type="project" value="UniProtKB-KW"/>
</dbReference>
<sequence length="176" mass="19383">MPRTAIVSLVKYIRRGRAAQGRDMATRTKNPRLYSRLQIAAQLLRKVTDRQLVEVAGITGPQLGVLTRVAAAKELNQTRLARDLRLNDSAITAMVRRLIGLGMLAKARSKTDSRSWVLTLTKEGEAAIDKAGKQALSINARIEKEFGADGLDAFVTKLNRLIEICDEEQAAEADVE</sequence>
<keyword evidence="10" id="KW-1185">Reference proteome</keyword>
<comment type="subcellular location">
    <subcellularLocation>
        <location evidence="1">Cytoplasm</location>
    </subcellularLocation>
</comment>
<evidence type="ECO:0000256" key="4">
    <source>
        <dbReference type="ARBA" id="ARBA00023163"/>
    </source>
</evidence>
<comment type="caution">
    <text evidence="9">The sequence shown here is derived from an EMBL/GenBank/DDBJ whole genome shotgun (WGS) entry which is preliminary data.</text>
</comment>
<evidence type="ECO:0000256" key="1">
    <source>
        <dbReference type="ARBA" id="ARBA00004496"/>
    </source>
</evidence>
<evidence type="ECO:0000259" key="8">
    <source>
        <dbReference type="PROSITE" id="PS50995"/>
    </source>
</evidence>